<keyword evidence="2 6" id="KW-0238">DNA-binding</keyword>
<accession>A0ABV3GM84</accession>
<dbReference type="InterPro" id="IPR046335">
    <property type="entry name" value="LacI/GalR-like_sensor"/>
</dbReference>
<feature type="domain" description="HTH lacI-type" evidence="5">
    <location>
        <begin position="19"/>
        <end position="74"/>
    </location>
</feature>
<proteinExistence type="predicted"/>
<dbReference type="InterPro" id="IPR010982">
    <property type="entry name" value="Lambda_DNA-bd_dom_sf"/>
</dbReference>
<keyword evidence="1" id="KW-0805">Transcription regulation</keyword>
<keyword evidence="3" id="KW-0804">Transcription</keyword>
<dbReference type="RefSeq" id="WP_358137513.1">
    <property type="nucleotide sequence ID" value="NZ_JBFALK010000016.1"/>
</dbReference>
<dbReference type="InterPro" id="IPR000843">
    <property type="entry name" value="HTH_LacI"/>
</dbReference>
<dbReference type="Pfam" id="PF00356">
    <property type="entry name" value="LacI"/>
    <property type="match status" value="1"/>
</dbReference>
<dbReference type="PANTHER" id="PTHR30146:SF153">
    <property type="entry name" value="LACTOSE OPERON REPRESSOR"/>
    <property type="match status" value="1"/>
</dbReference>
<comment type="caution">
    <text evidence="6">The sequence shown here is derived from an EMBL/GenBank/DDBJ whole genome shotgun (WGS) entry which is preliminary data.</text>
</comment>
<gene>
    <name evidence="6" type="ORF">AB0I59_27765</name>
</gene>
<dbReference type="CDD" id="cd06267">
    <property type="entry name" value="PBP1_LacI_sugar_binding-like"/>
    <property type="match status" value="1"/>
</dbReference>
<dbReference type="Gene3D" id="1.10.260.40">
    <property type="entry name" value="lambda repressor-like DNA-binding domains"/>
    <property type="match status" value="1"/>
</dbReference>
<evidence type="ECO:0000256" key="1">
    <source>
        <dbReference type="ARBA" id="ARBA00023015"/>
    </source>
</evidence>
<evidence type="ECO:0000256" key="4">
    <source>
        <dbReference type="SAM" id="MobiDB-lite"/>
    </source>
</evidence>
<organism evidence="6 7">
    <name type="scientific">Microtetraspora glauca</name>
    <dbReference type="NCBI Taxonomy" id="1996"/>
    <lineage>
        <taxon>Bacteria</taxon>
        <taxon>Bacillati</taxon>
        <taxon>Actinomycetota</taxon>
        <taxon>Actinomycetes</taxon>
        <taxon>Streptosporangiales</taxon>
        <taxon>Streptosporangiaceae</taxon>
        <taxon>Microtetraspora</taxon>
    </lineage>
</organism>
<dbReference type="InterPro" id="IPR028082">
    <property type="entry name" value="Peripla_BP_I"/>
</dbReference>
<keyword evidence="7" id="KW-1185">Reference proteome</keyword>
<dbReference type="Proteomes" id="UP001551675">
    <property type="component" value="Unassembled WGS sequence"/>
</dbReference>
<dbReference type="GO" id="GO:0003677">
    <property type="term" value="F:DNA binding"/>
    <property type="evidence" value="ECO:0007669"/>
    <property type="project" value="UniProtKB-KW"/>
</dbReference>
<evidence type="ECO:0000313" key="6">
    <source>
        <dbReference type="EMBL" id="MEV0972417.1"/>
    </source>
</evidence>
<dbReference type="PROSITE" id="PS50932">
    <property type="entry name" value="HTH_LACI_2"/>
    <property type="match status" value="1"/>
</dbReference>
<reference evidence="6 7" key="1">
    <citation type="submission" date="2024-06" db="EMBL/GenBank/DDBJ databases">
        <title>The Natural Products Discovery Center: Release of the First 8490 Sequenced Strains for Exploring Actinobacteria Biosynthetic Diversity.</title>
        <authorList>
            <person name="Kalkreuter E."/>
            <person name="Kautsar S.A."/>
            <person name="Yang D."/>
            <person name="Bader C.D."/>
            <person name="Teijaro C.N."/>
            <person name="Fluegel L."/>
            <person name="Davis C.M."/>
            <person name="Simpson J.R."/>
            <person name="Lauterbach L."/>
            <person name="Steele A.D."/>
            <person name="Gui C."/>
            <person name="Meng S."/>
            <person name="Li G."/>
            <person name="Viehrig K."/>
            <person name="Ye F."/>
            <person name="Su P."/>
            <person name="Kiefer A.F."/>
            <person name="Nichols A."/>
            <person name="Cepeda A.J."/>
            <person name="Yan W."/>
            <person name="Fan B."/>
            <person name="Jiang Y."/>
            <person name="Adhikari A."/>
            <person name="Zheng C.-J."/>
            <person name="Schuster L."/>
            <person name="Cowan T.M."/>
            <person name="Smanski M.J."/>
            <person name="Chevrette M.G."/>
            <person name="De Carvalho L.P.S."/>
            <person name="Shen B."/>
        </authorList>
    </citation>
    <scope>NUCLEOTIDE SEQUENCE [LARGE SCALE GENOMIC DNA]</scope>
    <source>
        <strain evidence="6 7">NPDC050100</strain>
    </source>
</reference>
<dbReference type="SUPFAM" id="SSF53822">
    <property type="entry name" value="Periplasmic binding protein-like I"/>
    <property type="match status" value="1"/>
</dbReference>
<name>A0ABV3GM84_MICGL</name>
<sequence length="341" mass="36666">MSRQPVDKSPATSRGSRPATSGDVARLAGVSRATVSHVLNDQVERFSAETVERVRRAAAELGYVRSAAGRALVMGRSDFIVLVMPYATVTRLQDVVEVISADVEELGFTVVVHFSGAQGKNEKSKRLRHMIETLRPAGLIDLGGLTAQDLTFVERVGCPLFPGEGTPQVNDWIGALQARHLHDRGYRELAYAFLIDMREDPYGQERADAVAEFCAAEGLAPPSYIHVPVDREGAQLALEQLLALRGRPVGVACYNDEVALALVFAAKRLGLRVPDDVAVVGVERMAVGQLVSPRVTTVSPDVSAVLGHIRESLAHAYGGSAPAGRRPTTHEAFTILLGETT</sequence>
<feature type="region of interest" description="Disordered" evidence="4">
    <location>
        <begin position="1"/>
        <end position="23"/>
    </location>
</feature>
<dbReference type="SUPFAM" id="SSF47413">
    <property type="entry name" value="lambda repressor-like DNA-binding domains"/>
    <property type="match status" value="1"/>
</dbReference>
<dbReference type="SMART" id="SM00354">
    <property type="entry name" value="HTH_LACI"/>
    <property type="match status" value="1"/>
</dbReference>
<evidence type="ECO:0000313" key="7">
    <source>
        <dbReference type="Proteomes" id="UP001551675"/>
    </source>
</evidence>
<evidence type="ECO:0000256" key="2">
    <source>
        <dbReference type="ARBA" id="ARBA00023125"/>
    </source>
</evidence>
<dbReference type="CDD" id="cd01392">
    <property type="entry name" value="HTH_LacI"/>
    <property type="match status" value="1"/>
</dbReference>
<dbReference type="PANTHER" id="PTHR30146">
    <property type="entry name" value="LACI-RELATED TRANSCRIPTIONAL REPRESSOR"/>
    <property type="match status" value="1"/>
</dbReference>
<dbReference type="Pfam" id="PF13377">
    <property type="entry name" value="Peripla_BP_3"/>
    <property type="match status" value="1"/>
</dbReference>
<evidence type="ECO:0000259" key="5">
    <source>
        <dbReference type="PROSITE" id="PS50932"/>
    </source>
</evidence>
<feature type="compositionally biased region" description="Polar residues" evidence="4">
    <location>
        <begin position="10"/>
        <end position="19"/>
    </location>
</feature>
<evidence type="ECO:0000256" key="3">
    <source>
        <dbReference type="ARBA" id="ARBA00023163"/>
    </source>
</evidence>
<dbReference type="EMBL" id="JBFALK010000016">
    <property type="protein sequence ID" value="MEV0972417.1"/>
    <property type="molecule type" value="Genomic_DNA"/>
</dbReference>
<dbReference type="Gene3D" id="3.40.50.2300">
    <property type="match status" value="2"/>
</dbReference>
<protein>
    <submittedName>
        <fullName evidence="6">LacI family DNA-binding transcriptional regulator</fullName>
    </submittedName>
</protein>